<protein>
    <submittedName>
        <fullName evidence="1">Uncharacterized protein</fullName>
    </submittedName>
</protein>
<proteinExistence type="predicted"/>
<sequence length="42" mass="4720">MSTKEHNALIVDFYQTAVAGNGSRIVNTANYPQRLKCLNHFP</sequence>
<gene>
    <name evidence="1" type="ORF">GPAL_1853</name>
</gene>
<accession>K6ZZK1</accession>
<name>K6ZZK1_9ALTE</name>
<comment type="caution">
    <text evidence="1">The sequence shown here is derived from an EMBL/GenBank/DDBJ whole genome shotgun (WGS) entry which is preliminary data.</text>
</comment>
<evidence type="ECO:0000313" key="2">
    <source>
        <dbReference type="Proteomes" id="UP000006251"/>
    </source>
</evidence>
<dbReference type="Proteomes" id="UP000006251">
    <property type="component" value="Unassembled WGS sequence"/>
</dbReference>
<dbReference type="EMBL" id="BAEQ01000028">
    <property type="protein sequence ID" value="GAC28715.1"/>
    <property type="molecule type" value="Genomic_DNA"/>
</dbReference>
<dbReference type="AlphaFoldDB" id="K6ZZK1"/>
<reference evidence="2" key="1">
    <citation type="journal article" date="2014" name="Environ. Microbiol.">
        <title>Comparative genomics of the marine bacterial genus Glaciecola reveals the high degree of genomic diversity and genomic characteristic for cold adaptation.</title>
        <authorList>
            <person name="Qin Q.L."/>
            <person name="Xie B.B."/>
            <person name="Yu Y."/>
            <person name="Shu Y.L."/>
            <person name="Rong J.C."/>
            <person name="Zhang Y.J."/>
            <person name="Zhao D.L."/>
            <person name="Chen X.L."/>
            <person name="Zhang X.Y."/>
            <person name="Chen B."/>
            <person name="Zhou B.C."/>
            <person name="Zhang Y.Z."/>
        </authorList>
    </citation>
    <scope>NUCLEOTIDE SEQUENCE [LARGE SCALE GENOMIC DNA]</scope>
    <source>
        <strain evidence="2">ACAM 615</strain>
    </source>
</reference>
<organism evidence="1 2">
    <name type="scientific">Brumicola pallidula DSM 14239 = ACAM 615</name>
    <dbReference type="NCBI Taxonomy" id="1121922"/>
    <lineage>
        <taxon>Bacteria</taxon>
        <taxon>Pseudomonadati</taxon>
        <taxon>Pseudomonadota</taxon>
        <taxon>Gammaproteobacteria</taxon>
        <taxon>Alteromonadales</taxon>
        <taxon>Alteromonadaceae</taxon>
        <taxon>Brumicola</taxon>
    </lineage>
</organism>
<evidence type="ECO:0000313" key="1">
    <source>
        <dbReference type="EMBL" id="GAC28715.1"/>
    </source>
</evidence>
<keyword evidence="2" id="KW-1185">Reference proteome</keyword>